<protein>
    <recommendedName>
        <fullName evidence="8">L-seryl-tRNA selenium transferase N-terminal domain-containing protein</fullName>
    </recommendedName>
</protein>
<dbReference type="AlphaFoldDB" id="A0A381RFY9"/>
<proteinExistence type="inferred from homology"/>
<keyword evidence="6" id="KW-0711">Selenium</keyword>
<evidence type="ECO:0008006" key="8">
    <source>
        <dbReference type="Google" id="ProtNLM"/>
    </source>
</evidence>
<evidence type="ECO:0000313" key="7">
    <source>
        <dbReference type="EMBL" id="SUZ89868.1"/>
    </source>
</evidence>
<dbReference type="NCBIfam" id="TIGR00474">
    <property type="entry name" value="selA"/>
    <property type="match status" value="1"/>
</dbReference>
<dbReference type="InterPro" id="IPR018319">
    <property type="entry name" value="SelA-like"/>
</dbReference>
<evidence type="ECO:0000256" key="2">
    <source>
        <dbReference type="ARBA" id="ARBA00022490"/>
    </source>
</evidence>
<dbReference type="InterPro" id="IPR004534">
    <property type="entry name" value="SelA_trans"/>
</dbReference>
<keyword evidence="3" id="KW-0808">Transferase</keyword>
<name>A0A381RFY9_9ZZZZ</name>
<dbReference type="SUPFAM" id="SSF53383">
    <property type="entry name" value="PLP-dependent transferases"/>
    <property type="match status" value="1"/>
</dbReference>
<dbReference type="EMBL" id="UINC01001846">
    <property type="protein sequence ID" value="SUZ89868.1"/>
    <property type="molecule type" value="Genomic_DNA"/>
</dbReference>
<dbReference type="PANTHER" id="PTHR32328:SF0">
    <property type="entry name" value="L-SERYL-TRNA(SEC) SELENIUM TRANSFERASE"/>
    <property type="match status" value="1"/>
</dbReference>
<dbReference type="Gene3D" id="3.90.1150.180">
    <property type="match status" value="1"/>
</dbReference>
<reference evidence="7" key="1">
    <citation type="submission" date="2018-05" db="EMBL/GenBank/DDBJ databases">
        <authorList>
            <person name="Lanie J.A."/>
            <person name="Ng W.-L."/>
            <person name="Kazmierczak K.M."/>
            <person name="Andrzejewski T.M."/>
            <person name="Davidsen T.M."/>
            <person name="Wayne K.J."/>
            <person name="Tettelin H."/>
            <person name="Glass J.I."/>
            <person name="Rusch D."/>
            <person name="Podicherti R."/>
            <person name="Tsui H.-C.T."/>
            <person name="Winkler M.E."/>
        </authorList>
    </citation>
    <scope>NUCLEOTIDE SEQUENCE</scope>
</reference>
<keyword evidence="5" id="KW-0648">Protein biosynthesis</keyword>
<keyword evidence="4" id="KW-0663">Pyridoxal phosphate</keyword>
<organism evidence="7">
    <name type="scientific">marine metagenome</name>
    <dbReference type="NCBI Taxonomy" id="408172"/>
    <lineage>
        <taxon>unclassified sequences</taxon>
        <taxon>metagenomes</taxon>
        <taxon>ecological metagenomes</taxon>
    </lineage>
</organism>
<evidence type="ECO:0000256" key="6">
    <source>
        <dbReference type="ARBA" id="ARBA00023266"/>
    </source>
</evidence>
<evidence type="ECO:0000256" key="1">
    <source>
        <dbReference type="ARBA" id="ARBA00001933"/>
    </source>
</evidence>
<evidence type="ECO:0000256" key="4">
    <source>
        <dbReference type="ARBA" id="ARBA00022898"/>
    </source>
</evidence>
<dbReference type="HAMAP" id="MF_00423">
    <property type="entry name" value="SelA"/>
    <property type="match status" value="1"/>
</dbReference>
<dbReference type="InterPro" id="IPR015421">
    <property type="entry name" value="PyrdxlP-dep_Trfase_major"/>
</dbReference>
<evidence type="ECO:0000256" key="3">
    <source>
        <dbReference type="ARBA" id="ARBA00022679"/>
    </source>
</evidence>
<dbReference type="PANTHER" id="PTHR32328">
    <property type="entry name" value="L-SERYL-TRNA(SEC) SELENIUM TRANSFERASE"/>
    <property type="match status" value="1"/>
</dbReference>
<dbReference type="GO" id="GO:0005737">
    <property type="term" value="C:cytoplasm"/>
    <property type="evidence" value="ECO:0007669"/>
    <property type="project" value="InterPro"/>
</dbReference>
<sequence length="434" mass="44725">MTHPVDPMPGTPAERPPSVDRLARSLTDLGLPHPLLVDAARAAVADGDPTEAAERAREIAEATRRAMLTEVVNATGVLLHTNLGRAPWGASVGSDRYATLEFDLATGDRGSRQERAPLLIARACGAEAALVVNNCAAAVLLVLAALAQGRGVAVSRGELVEIGGGFRIPDVMAQSGARLIEVGTTNRTRRADFATALGAPGADVALTLNVHRSNYRIEGFTESASVAELAGLGVPVVADIGSGLLDAACPWLVDGPPSWLRGEPAARQTLEAGAALVTFSGDKLLGGPQAGIIAGRADLVATCAAHPLARALRPGSLVLHALQDLALAYLARDGTAIPFWRMATTPVEELRARARTIDPELALDTVAVPGGGTLPGVEIPSAGLLLPGDRVDDLRANDPPVIARVADDSTILDLRTVHPDDDAVVAAAIATLVA</sequence>
<gene>
    <name evidence="7" type="ORF">METZ01_LOCUS42722</name>
</gene>
<accession>A0A381RFY9</accession>
<dbReference type="GO" id="GO:0004125">
    <property type="term" value="F:L-seryl-tRNA(Sec) selenium transferase activity"/>
    <property type="evidence" value="ECO:0007669"/>
    <property type="project" value="InterPro"/>
</dbReference>
<dbReference type="InterPro" id="IPR015424">
    <property type="entry name" value="PyrdxlP-dep_Trfase"/>
</dbReference>
<keyword evidence="2" id="KW-0963">Cytoplasm</keyword>
<comment type="cofactor">
    <cofactor evidence="1">
        <name>pyridoxal 5'-phosphate</name>
        <dbReference type="ChEBI" id="CHEBI:597326"/>
    </cofactor>
</comment>
<dbReference type="Gene3D" id="3.40.640.10">
    <property type="entry name" value="Type I PLP-dependent aspartate aminotransferase-like (Major domain)"/>
    <property type="match status" value="1"/>
</dbReference>
<evidence type="ECO:0000256" key="5">
    <source>
        <dbReference type="ARBA" id="ARBA00022917"/>
    </source>
</evidence>
<dbReference type="GO" id="GO:0001514">
    <property type="term" value="P:selenocysteine incorporation"/>
    <property type="evidence" value="ECO:0007669"/>
    <property type="project" value="InterPro"/>
</dbReference>
<dbReference type="Pfam" id="PF03841">
    <property type="entry name" value="SelA"/>
    <property type="match status" value="1"/>
</dbReference>